<proteinExistence type="predicted"/>
<feature type="domain" description="Blue (type 1) copper" evidence="6">
    <location>
        <begin position="21"/>
        <end position="112"/>
    </location>
</feature>
<feature type="signal peptide" evidence="5">
    <location>
        <begin position="1"/>
        <end position="19"/>
    </location>
</feature>
<keyword evidence="5" id="KW-0732">Signal</keyword>
<feature type="transmembrane region" description="Helical" evidence="4">
    <location>
        <begin position="169"/>
        <end position="187"/>
    </location>
</feature>
<dbReference type="InterPro" id="IPR008972">
    <property type="entry name" value="Cupredoxin"/>
</dbReference>
<feature type="region of interest" description="Disordered" evidence="3">
    <location>
        <begin position="137"/>
        <end position="158"/>
    </location>
</feature>
<evidence type="ECO:0000256" key="4">
    <source>
        <dbReference type="SAM" id="Phobius"/>
    </source>
</evidence>
<dbReference type="PANTHER" id="PTHR34883:SF15">
    <property type="entry name" value="EXTRACELLULAR SERINE-RICH PROTEIN"/>
    <property type="match status" value="1"/>
</dbReference>
<evidence type="ECO:0000313" key="8">
    <source>
        <dbReference type="Proteomes" id="UP000268093"/>
    </source>
</evidence>
<dbReference type="InterPro" id="IPR000923">
    <property type="entry name" value="BlueCu_1"/>
</dbReference>
<evidence type="ECO:0000313" key="7">
    <source>
        <dbReference type="EMBL" id="RUP47742.1"/>
    </source>
</evidence>
<keyword evidence="4" id="KW-0472">Membrane</keyword>
<dbReference type="InterPro" id="IPR052953">
    <property type="entry name" value="Ser-rich/MCO-related"/>
</dbReference>
<keyword evidence="8" id="KW-1185">Reference proteome</keyword>
<sequence length="188" mass="18504">MQRSFSLLLVLAFVTFASAANVAISVGSDGLKYTPADATVSVGDNVTWTFVGSHTVTQSSAKGGCSALTSGFASPTQSSGTFSWIVTGTGPWYYYCAVTGHCAAGMVGSLTLASTSANGTASIKSAASGSMTTGSVTGSASDTASSSGTSSSSSSTPTSSKVSAAAGQIQTSWVVFALVVVALTAMLV</sequence>
<dbReference type="GO" id="GO:0005507">
    <property type="term" value="F:copper ion binding"/>
    <property type="evidence" value="ECO:0007669"/>
    <property type="project" value="InterPro"/>
</dbReference>
<dbReference type="CDD" id="cd00920">
    <property type="entry name" value="Cupredoxin"/>
    <property type="match status" value="1"/>
</dbReference>
<reference evidence="7 8" key="1">
    <citation type="journal article" date="2018" name="New Phytol.">
        <title>Phylogenomics of Endogonaceae and evolution of mycorrhizas within Mucoromycota.</title>
        <authorList>
            <person name="Chang Y."/>
            <person name="Desiro A."/>
            <person name="Na H."/>
            <person name="Sandor L."/>
            <person name="Lipzen A."/>
            <person name="Clum A."/>
            <person name="Barry K."/>
            <person name="Grigoriev I.V."/>
            <person name="Martin F.M."/>
            <person name="Stajich J.E."/>
            <person name="Smith M.E."/>
            <person name="Bonito G."/>
            <person name="Spatafora J.W."/>
        </authorList>
    </citation>
    <scope>NUCLEOTIDE SEQUENCE [LARGE SCALE GENOMIC DNA]</scope>
    <source>
        <strain evidence="7 8">GMNB39</strain>
    </source>
</reference>
<evidence type="ECO:0000256" key="5">
    <source>
        <dbReference type="SAM" id="SignalP"/>
    </source>
</evidence>
<evidence type="ECO:0000256" key="1">
    <source>
        <dbReference type="ARBA" id="ARBA00022723"/>
    </source>
</evidence>
<dbReference type="AlphaFoldDB" id="A0A433DAA3"/>
<name>A0A433DAA3_9FUNG</name>
<keyword evidence="4" id="KW-0812">Transmembrane</keyword>
<dbReference type="Proteomes" id="UP000268093">
    <property type="component" value="Unassembled WGS sequence"/>
</dbReference>
<gene>
    <name evidence="7" type="ORF">BC936DRAFT_145386</name>
</gene>
<dbReference type="SUPFAM" id="SSF49503">
    <property type="entry name" value="Cupredoxins"/>
    <property type="match status" value="1"/>
</dbReference>
<feature type="chain" id="PRO_5019573000" evidence="5">
    <location>
        <begin position="20"/>
        <end position="188"/>
    </location>
</feature>
<dbReference type="OrthoDB" id="2361724at2759"/>
<dbReference type="Pfam" id="PF00127">
    <property type="entry name" value="Copper-bind"/>
    <property type="match status" value="1"/>
</dbReference>
<organism evidence="7 8">
    <name type="scientific">Jimgerdemannia flammicorona</name>
    <dbReference type="NCBI Taxonomy" id="994334"/>
    <lineage>
        <taxon>Eukaryota</taxon>
        <taxon>Fungi</taxon>
        <taxon>Fungi incertae sedis</taxon>
        <taxon>Mucoromycota</taxon>
        <taxon>Mucoromycotina</taxon>
        <taxon>Endogonomycetes</taxon>
        <taxon>Endogonales</taxon>
        <taxon>Endogonaceae</taxon>
        <taxon>Jimgerdemannia</taxon>
    </lineage>
</organism>
<keyword evidence="2" id="KW-0186">Copper</keyword>
<evidence type="ECO:0000256" key="2">
    <source>
        <dbReference type="ARBA" id="ARBA00023008"/>
    </source>
</evidence>
<keyword evidence="4" id="KW-1133">Transmembrane helix</keyword>
<protein>
    <submittedName>
        <fullName evidence="7">Cupredoxin</fullName>
    </submittedName>
</protein>
<evidence type="ECO:0000259" key="6">
    <source>
        <dbReference type="Pfam" id="PF00127"/>
    </source>
</evidence>
<keyword evidence="1" id="KW-0479">Metal-binding</keyword>
<dbReference type="Gene3D" id="2.60.40.420">
    <property type="entry name" value="Cupredoxins - blue copper proteins"/>
    <property type="match status" value="1"/>
</dbReference>
<evidence type="ECO:0000256" key="3">
    <source>
        <dbReference type="SAM" id="MobiDB-lite"/>
    </source>
</evidence>
<dbReference type="GO" id="GO:0009055">
    <property type="term" value="F:electron transfer activity"/>
    <property type="evidence" value="ECO:0007669"/>
    <property type="project" value="InterPro"/>
</dbReference>
<comment type="caution">
    <text evidence="7">The sequence shown here is derived from an EMBL/GenBank/DDBJ whole genome shotgun (WGS) entry which is preliminary data.</text>
</comment>
<dbReference type="PANTHER" id="PTHR34883">
    <property type="entry name" value="SERINE-RICH PROTEIN, PUTATIVE-RELATED-RELATED"/>
    <property type="match status" value="1"/>
</dbReference>
<dbReference type="EMBL" id="RBNI01004146">
    <property type="protein sequence ID" value="RUP47742.1"/>
    <property type="molecule type" value="Genomic_DNA"/>
</dbReference>
<accession>A0A433DAA3</accession>